<accession>A0A8E5MHE3</accession>
<dbReference type="GeneID" id="66064526"/>
<keyword evidence="3" id="KW-1185">Reference proteome</keyword>
<protein>
    <submittedName>
        <fullName evidence="2">Uncharacterized protein</fullName>
    </submittedName>
</protein>
<organism evidence="2 3">
    <name type="scientific">Ustilaginoidea virens</name>
    <name type="common">Rice false smut fungus</name>
    <name type="synonym">Villosiclava virens</name>
    <dbReference type="NCBI Taxonomy" id="1159556"/>
    <lineage>
        <taxon>Eukaryota</taxon>
        <taxon>Fungi</taxon>
        <taxon>Dikarya</taxon>
        <taxon>Ascomycota</taxon>
        <taxon>Pezizomycotina</taxon>
        <taxon>Sordariomycetes</taxon>
        <taxon>Hypocreomycetidae</taxon>
        <taxon>Hypocreales</taxon>
        <taxon>Clavicipitaceae</taxon>
        <taxon>Ustilaginoidea</taxon>
    </lineage>
</organism>
<proteinExistence type="predicted"/>
<gene>
    <name evidence="2" type="ORF">UV8b_03748</name>
</gene>
<dbReference type="EMBL" id="CP072755">
    <property type="protein sequence ID" value="QUC19507.1"/>
    <property type="molecule type" value="Genomic_DNA"/>
</dbReference>
<evidence type="ECO:0000313" key="3">
    <source>
        <dbReference type="Proteomes" id="UP000027002"/>
    </source>
</evidence>
<name>A0A8E5MHE3_USTVR</name>
<feature type="region of interest" description="Disordered" evidence="1">
    <location>
        <begin position="1"/>
        <end position="28"/>
    </location>
</feature>
<evidence type="ECO:0000313" key="2">
    <source>
        <dbReference type="EMBL" id="QUC19507.1"/>
    </source>
</evidence>
<dbReference type="RefSeq" id="XP_042997180.1">
    <property type="nucleotide sequence ID" value="XM_043141246.1"/>
</dbReference>
<dbReference type="Proteomes" id="UP000027002">
    <property type="component" value="Chromosome 3"/>
</dbReference>
<evidence type="ECO:0000256" key="1">
    <source>
        <dbReference type="SAM" id="MobiDB-lite"/>
    </source>
</evidence>
<dbReference type="KEGG" id="uvi:66064526"/>
<feature type="compositionally biased region" description="Acidic residues" evidence="1">
    <location>
        <begin position="15"/>
        <end position="24"/>
    </location>
</feature>
<sequence length="316" mass="34460">MGNLADELADAFTDSSEEGEDVEYSDGPNDVLYTEISRQQMAAPNLLGAMGVDVVATPVRHQCLELPPSQAKGYYESVVDGDSSEYGSESDLGCAGLPSTLVATIDGVESLVQVGTESYGRAEDDVLRRVTDGLRDLGSQLILETNASRLITAHTALTTHLSHQTRQLHGLTFPLLSPLAAGPDKETIDDLIPLLVSLTDQMPRPSTYAFSSLTALHSITAELIETLSYLSDTLHMSRQTTATASRRLKSAKDLVFEIRRDEELRQEGERWLSRGNWSQRLASRECANVCGEVIGGFEDVCDSWRQRLLAQANSQA</sequence>
<dbReference type="AlphaFoldDB" id="A0A8E5MHE3"/>
<dbReference type="OrthoDB" id="5427526at2759"/>
<reference evidence="2" key="1">
    <citation type="submission" date="2020-03" db="EMBL/GenBank/DDBJ databases">
        <title>A mixture of massive structural variations and highly conserved coding sequences in Ustilaginoidea virens genome.</title>
        <authorList>
            <person name="Zhang K."/>
            <person name="Zhao Z."/>
            <person name="Zhang Z."/>
            <person name="Li Y."/>
            <person name="Hsiang T."/>
            <person name="Sun W."/>
        </authorList>
    </citation>
    <scope>NUCLEOTIDE SEQUENCE</scope>
    <source>
        <strain evidence="2">UV-8b</strain>
    </source>
</reference>